<dbReference type="AlphaFoldDB" id="A0A5M3MD78"/>
<comment type="caution">
    <text evidence="1">The sequence shown here is derived from an EMBL/GenBank/DDBJ whole genome shotgun (WGS) entry which is preliminary data.</text>
</comment>
<dbReference type="Proteomes" id="UP000053558">
    <property type="component" value="Unassembled WGS sequence"/>
</dbReference>
<sequence length="138" mass="15305">MSSPVRDFLRWGPASTKPRLCCPVLSHRKTAYRGLVLNQLHSLPWTILLIPRSIGYTQLLDNYQNSGALSKVLVMFGIFDIAWGGVLILAAVGEYRAHSPEQAQKGLNDSEKNQSCDCAKEMNAEKNMSVEEKEAALV</sequence>
<proteinExistence type="predicted"/>
<reference evidence="2" key="1">
    <citation type="journal article" date="2012" name="Science">
        <title>The Paleozoic origin of enzymatic lignin decomposition reconstructed from 31 fungal genomes.</title>
        <authorList>
            <person name="Floudas D."/>
            <person name="Binder M."/>
            <person name="Riley R."/>
            <person name="Barry K."/>
            <person name="Blanchette R.A."/>
            <person name="Henrissat B."/>
            <person name="Martinez A.T."/>
            <person name="Otillar R."/>
            <person name="Spatafora J.W."/>
            <person name="Yadav J.S."/>
            <person name="Aerts A."/>
            <person name="Benoit I."/>
            <person name="Boyd A."/>
            <person name="Carlson A."/>
            <person name="Copeland A."/>
            <person name="Coutinho P.M."/>
            <person name="de Vries R.P."/>
            <person name="Ferreira P."/>
            <person name="Findley K."/>
            <person name="Foster B."/>
            <person name="Gaskell J."/>
            <person name="Glotzer D."/>
            <person name="Gorecki P."/>
            <person name="Heitman J."/>
            <person name="Hesse C."/>
            <person name="Hori C."/>
            <person name="Igarashi K."/>
            <person name="Jurgens J.A."/>
            <person name="Kallen N."/>
            <person name="Kersten P."/>
            <person name="Kohler A."/>
            <person name="Kuees U."/>
            <person name="Kumar T.K.A."/>
            <person name="Kuo A."/>
            <person name="LaButti K."/>
            <person name="Larrondo L.F."/>
            <person name="Lindquist E."/>
            <person name="Ling A."/>
            <person name="Lombard V."/>
            <person name="Lucas S."/>
            <person name="Lundell T."/>
            <person name="Martin R."/>
            <person name="McLaughlin D.J."/>
            <person name="Morgenstern I."/>
            <person name="Morin E."/>
            <person name="Murat C."/>
            <person name="Nagy L.G."/>
            <person name="Nolan M."/>
            <person name="Ohm R.A."/>
            <person name="Patyshakuliyeva A."/>
            <person name="Rokas A."/>
            <person name="Ruiz-Duenas F.J."/>
            <person name="Sabat G."/>
            <person name="Salamov A."/>
            <person name="Samejima M."/>
            <person name="Schmutz J."/>
            <person name="Slot J.C."/>
            <person name="St John F."/>
            <person name="Stenlid J."/>
            <person name="Sun H."/>
            <person name="Sun S."/>
            <person name="Syed K."/>
            <person name="Tsang A."/>
            <person name="Wiebenga A."/>
            <person name="Young D."/>
            <person name="Pisabarro A."/>
            <person name="Eastwood D.C."/>
            <person name="Martin F."/>
            <person name="Cullen D."/>
            <person name="Grigoriev I.V."/>
            <person name="Hibbett D.S."/>
        </authorList>
    </citation>
    <scope>NUCLEOTIDE SEQUENCE [LARGE SCALE GENOMIC DNA]</scope>
    <source>
        <strain evidence="2">RWD-64-598 SS2</strain>
    </source>
</reference>
<evidence type="ECO:0000313" key="2">
    <source>
        <dbReference type="Proteomes" id="UP000053558"/>
    </source>
</evidence>
<keyword evidence="2" id="KW-1185">Reference proteome</keyword>
<dbReference type="GeneID" id="19209498"/>
<name>A0A5M3MD78_CONPW</name>
<evidence type="ECO:0000313" key="1">
    <source>
        <dbReference type="EMBL" id="EIW76810.1"/>
    </source>
</evidence>
<dbReference type="KEGG" id="cput:CONPUDRAFT_76381"/>
<accession>A0A5M3MD78</accession>
<protein>
    <submittedName>
        <fullName evidence="1">Uncharacterized protein</fullName>
    </submittedName>
</protein>
<dbReference type="EMBL" id="JH711585">
    <property type="protein sequence ID" value="EIW76810.1"/>
    <property type="molecule type" value="Genomic_DNA"/>
</dbReference>
<organism evidence="1 2">
    <name type="scientific">Coniophora puteana (strain RWD-64-598)</name>
    <name type="common">Brown rot fungus</name>
    <dbReference type="NCBI Taxonomy" id="741705"/>
    <lineage>
        <taxon>Eukaryota</taxon>
        <taxon>Fungi</taxon>
        <taxon>Dikarya</taxon>
        <taxon>Basidiomycota</taxon>
        <taxon>Agaricomycotina</taxon>
        <taxon>Agaricomycetes</taxon>
        <taxon>Agaricomycetidae</taxon>
        <taxon>Boletales</taxon>
        <taxon>Coniophorineae</taxon>
        <taxon>Coniophoraceae</taxon>
        <taxon>Coniophora</taxon>
    </lineage>
</organism>
<gene>
    <name evidence="1" type="ORF">CONPUDRAFT_76381</name>
</gene>
<dbReference type="RefSeq" id="XP_007772937.1">
    <property type="nucleotide sequence ID" value="XM_007774747.1"/>
</dbReference>